<keyword evidence="1" id="KW-0732">Signal</keyword>
<keyword evidence="5" id="KW-1185">Reference proteome</keyword>
<dbReference type="Gene3D" id="3.40.710.10">
    <property type="entry name" value="DD-peptidase/beta-lactamase superfamily"/>
    <property type="match status" value="1"/>
</dbReference>
<dbReference type="Pfam" id="PF00144">
    <property type="entry name" value="Beta-lactamase"/>
    <property type="match status" value="1"/>
</dbReference>
<feature type="signal peptide" evidence="1">
    <location>
        <begin position="1"/>
        <end position="30"/>
    </location>
</feature>
<evidence type="ECO:0000256" key="1">
    <source>
        <dbReference type="SAM" id="SignalP"/>
    </source>
</evidence>
<dbReference type="PROSITE" id="PS51257">
    <property type="entry name" value="PROKAR_LIPOPROTEIN"/>
    <property type="match status" value="1"/>
</dbReference>
<dbReference type="Gene3D" id="2.40.128.600">
    <property type="match status" value="1"/>
</dbReference>
<reference evidence="4 5" key="1">
    <citation type="submission" date="2018-04" db="EMBL/GenBank/DDBJ databases">
        <title>Genomic Encyclopedia of Type Strains, Phase IV (KMG-IV): sequencing the most valuable type-strain genomes for metagenomic binning, comparative biology and taxonomic classification.</title>
        <authorList>
            <person name="Goeker M."/>
        </authorList>
    </citation>
    <scope>NUCLEOTIDE SEQUENCE [LARGE SCALE GENOMIC DNA]</scope>
    <source>
        <strain evidence="4 5">DSM 10065</strain>
    </source>
</reference>
<dbReference type="RefSeq" id="WP_051019275.1">
    <property type="nucleotide sequence ID" value="NZ_JACCEX010000005.1"/>
</dbReference>
<feature type="domain" description="Peptidase S12 Pab87-related C-terminal" evidence="3">
    <location>
        <begin position="419"/>
        <end position="503"/>
    </location>
</feature>
<sequence>MHTPRFCRALLCAATLAALASCGGGSSSHAEIPPERVPAAVAQLDDLAAQIMERSGIPGLAVAVVHQGKTVYAKGFGVRKVGESTPIDPETVFQLASVSKSIGATVVATQVGKERVSWDTPIVRDLPWFSLNDPKTIAQLTVGDFYSHQSGLPEHAGDDLEELGYTRQEVMERLRFLPSAPLRSRYAYTNFGITTAAQAVATAAGVDWEDLSRETIYAPLGMAATSSRYADFIARGNRAYPHIRASDGGFEPGPIRQPDAQTPAGGVSSNVLDLARWMNLVLHEGKYEGRQLIPADALLPAISPQVMTSPASEGRAAGYYGYGFNVSTSQAGHVQQSHSGAFLMGAGTSFYLLPAADTGIVVLTNALPVGAAEALCLSYLDLVQLGHVSRDWYALVEPSFTDMTKPFGRLAGQAFPDSPAPALPAHAYAGAYGNDYYGDARVEQRGDELVLLLGPVPKVLSLQHWDGNVFVFEPDGEIAPAGSRSAVDFAIGPGGVADSLAIELYEETGLGTLSRR</sequence>
<dbReference type="STRING" id="1231391.GCA_000308195_02207"/>
<dbReference type="PANTHER" id="PTHR46825">
    <property type="entry name" value="D-ALANYL-D-ALANINE-CARBOXYPEPTIDASE/ENDOPEPTIDASE AMPH"/>
    <property type="match status" value="1"/>
</dbReference>
<dbReference type="Proteomes" id="UP000246145">
    <property type="component" value="Unassembled WGS sequence"/>
</dbReference>
<protein>
    <submittedName>
        <fullName evidence="4">CubicO group peptidase (Beta-lactamase class C family)</fullName>
    </submittedName>
</protein>
<dbReference type="OrthoDB" id="9801061at2"/>
<dbReference type="InterPro" id="IPR001466">
    <property type="entry name" value="Beta-lactam-related"/>
</dbReference>
<dbReference type="EMBL" id="QEKO01000005">
    <property type="protein sequence ID" value="PVY61053.1"/>
    <property type="molecule type" value="Genomic_DNA"/>
</dbReference>
<dbReference type="PANTHER" id="PTHR46825:SF15">
    <property type="entry name" value="BETA-LACTAMASE-RELATED DOMAIN-CONTAINING PROTEIN"/>
    <property type="match status" value="1"/>
</dbReference>
<accession>A0A2U1CJ82</accession>
<dbReference type="InterPro" id="IPR021860">
    <property type="entry name" value="Peptidase_S12_Pab87-rel_C"/>
</dbReference>
<feature type="domain" description="Beta-lactamase-related" evidence="2">
    <location>
        <begin position="44"/>
        <end position="369"/>
    </location>
</feature>
<evidence type="ECO:0000313" key="4">
    <source>
        <dbReference type="EMBL" id="PVY61053.1"/>
    </source>
</evidence>
<dbReference type="Pfam" id="PF11954">
    <property type="entry name" value="DUF3471"/>
    <property type="match status" value="1"/>
</dbReference>
<name>A0A2U1CJ82_9BURK</name>
<proteinExistence type="predicted"/>
<comment type="caution">
    <text evidence="4">The sequence shown here is derived from an EMBL/GenBank/DDBJ whole genome shotgun (WGS) entry which is preliminary data.</text>
</comment>
<dbReference type="AlphaFoldDB" id="A0A2U1CJ82"/>
<evidence type="ECO:0000259" key="2">
    <source>
        <dbReference type="Pfam" id="PF00144"/>
    </source>
</evidence>
<dbReference type="InterPro" id="IPR012338">
    <property type="entry name" value="Beta-lactam/transpept-like"/>
</dbReference>
<dbReference type="SUPFAM" id="SSF56601">
    <property type="entry name" value="beta-lactamase/transpeptidase-like"/>
    <property type="match status" value="1"/>
</dbReference>
<dbReference type="InterPro" id="IPR050491">
    <property type="entry name" value="AmpC-like"/>
</dbReference>
<feature type="chain" id="PRO_5015756431" evidence="1">
    <location>
        <begin position="31"/>
        <end position="516"/>
    </location>
</feature>
<organism evidence="4 5">
    <name type="scientific">Pusillimonas noertemannii</name>
    <dbReference type="NCBI Taxonomy" id="305977"/>
    <lineage>
        <taxon>Bacteria</taxon>
        <taxon>Pseudomonadati</taxon>
        <taxon>Pseudomonadota</taxon>
        <taxon>Betaproteobacteria</taxon>
        <taxon>Burkholderiales</taxon>
        <taxon>Alcaligenaceae</taxon>
        <taxon>Pusillimonas</taxon>
    </lineage>
</organism>
<evidence type="ECO:0000313" key="5">
    <source>
        <dbReference type="Proteomes" id="UP000246145"/>
    </source>
</evidence>
<evidence type="ECO:0000259" key="3">
    <source>
        <dbReference type="Pfam" id="PF11954"/>
    </source>
</evidence>
<gene>
    <name evidence="4" type="ORF">C7440_3220</name>
</gene>